<dbReference type="AlphaFoldDB" id="I4YR47"/>
<name>I4YR47_9HYPH</name>
<dbReference type="SUPFAM" id="SSF55469">
    <property type="entry name" value="FMN-dependent nitroreductase-like"/>
    <property type="match status" value="1"/>
</dbReference>
<accession>I4YR47</accession>
<dbReference type="PATRIC" id="fig|864069.3.peg.3229"/>
<dbReference type="STRING" id="864069.MicloDRAFT_00029880"/>
<organism evidence="2 3">
    <name type="scientific">Microvirga lotononidis</name>
    <dbReference type="NCBI Taxonomy" id="864069"/>
    <lineage>
        <taxon>Bacteria</taxon>
        <taxon>Pseudomonadati</taxon>
        <taxon>Pseudomonadota</taxon>
        <taxon>Alphaproteobacteria</taxon>
        <taxon>Hyphomicrobiales</taxon>
        <taxon>Methylobacteriaceae</taxon>
        <taxon>Microvirga</taxon>
    </lineage>
</organism>
<evidence type="ECO:0000313" key="3">
    <source>
        <dbReference type="Proteomes" id="UP000003947"/>
    </source>
</evidence>
<dbReference type="InterPro" id="IPR012825">
    <property type="entry name" value="BluB"/>
</dbReference>
<dbReference type="EMBL" id="JH660645">
    <property type="protein sequence ID" value="EIM26439.1"/>
    <property type="molecule type" value="Genomic_DNA"/>
</dbReference>
<dbReference type="Proteomes" id="UP000003947">
    <property type="component" value="Unassembled WGS sequence"/>
</dbReference>
<dbReference type="NCBIfam" id="TIGR02476">
    <property type="entry name" value="BluB"/>
    <property type="match status" value="1"/>
</dbReference>
<dbReference type="Pfam" id="PF00881">
    <property type="entry name" value="Nitroreductase"/>
    <property type="match status" value="1"/>
</dbReference>
<dbReference type="InterPro" id="IPR050627">
    <property type="entry name" value="Nitroreductase/BluB"/>
</dbReference>
<protein>
    <submittedName>
        <fullName evidence="2">Cob(II)yrinic acid a,c-diamide reductase</fullName>
    </submittedName>
</protein>
<reference evidence="2 3" key="1">
    <citation type="submission" date="2012-02" db="EMBL/GenBank/DDBJ databases">
        <title>Improved High-Quality Draft sequence of Microvirga sp. WSM3557.</title>
        <authorList>
            <consortium name="US DOE Joint Genome Institute"/>
            <person name="Lucas S."/>
            <person name="Han J."/>
            <person name="Lapidus A."/>
            <person name="Cheng J.-F."/>
            <person name="Goodwin L."/>
            <person name="Pitluck S."/>
            <person name="Peters L."/>
            <person name="Zhang X."/>
            <person name="Detter J.C."/>
            <person name="Han C."/>
            <person name="Tapia R."/>
            <person name="Land M."/>
            <person name="Hauser L."/>
            <person name="Kyrpides N."/>
            <person name="Ivanova N."/>
            <person name="Pagani I."/>
            <person name="Brau L."/>
            <person name="Yates R."/>
            <person name="O'Hara G."/>
            <person name="Rui T."/>
            <person name="Howieson J."/>
            <person name="Reeve W."/>
            <person name="Woyke T."/>
        </authorList>
    </citation>
    <scope>NUCLEOTIDE SEQUENCE [LARGE SCALE GENOMIC DNA]</scope>
    <source>
        <strain evidence="2 3">WSM3557</strain>
    </source>
</reference>
<dbReference type="PANTHER" id="PTHR23026:SF123">
    <property type="entry name" value="NAD(P)H NITROREDUCTASE RV3131-RELATED"/>
    <property type="match status" value="1"/>
</dbReference>
<sequence length="262" mass="29758">MHEQASCWLRLAPGITRKGSDWGEPRGWFVSPICPQCSDLEKYVTQAAGRPFPPSFDDEFRIRFEELLVWRRDVRRFRNDPVPPHLEERLLDLVQLAPSVGNSQPWRFVRVKSENARKVVRTSFEQCNRKALAGFEGARAKAYAELKLSGLDQAPLQLAVFCEEATSQGHGLGRATMPETLAWSVVGAIHLLWLSARIHGLGLGWVSILDPVEVTRGLDVPPSWKLIAYLCLGWPEDINDVPELERLRWQARTTEGRIVLDR</sequence>
<dbReference type="RefSeq" id="WP_009762490.1">
    <property type="nucleotide sequence ID" value="NZ_CP141049.1"/>
</dbReference>
<dbReference type="GO" id="GO:0016491">
    <property type="term" value="F:oxidoreductase activity"/>
    <property type="evidence" value="ECO:0007669"/>
    <property type="project" value="InterPro"/>
</dbReference>
<dbReference type="InterPro" id="IPR000415">
    <property type="entry name" value="Nitroreductase-like"/>
</dbReference>
<proteinExistence type="predicted"/>
<evidence type="ECO:0000313" key="2">
    <source>
        <dbReference type="EMBL" id="EIM26439.1"/>
    </source>
</evidence>
<gene>
    <name evidence="2" type="ORF">MicloDRAFT_00029880</name>
</gene>
<feature type="domain" description="Nitroreductase" evidence="1">
    <location>
        <begin position="69"/>
        <end position="234"/>
    </location>
</feature>
<dbReference type="HOGENOM" id="CLU_070764_3_0_5"/>
<dbReference type="OrthoDB" id="9773807at2"/>
<keyword evidence="3" id="KW-1185">Reference proteome</keyword>
<dbReference type="eggNOG" id="COG0778">
    <property type="taxonomic scope" value="Bacteria"/>
</dbReference>
<dbReference type="Gene3D" id="3.40.109.10">
    <property type="entry name" value="NADH Oxidase"/>
    <property type="match status" value="1"/>
</dbReference>
<dbReference type="InterPro" id="IPR029479">
    <property type="entry name" value="Nitroreductase"/>
</dbReference>
<dbReference type="PANTHER" id="PTHR23026">
    <property type="entry name" value="NADPH NITROREDUCTASE"/>
    <property type="match status" value="1"/>
</dbReference>
<evidence type="ECO:0000259" key="1">
    <source>
        <dbReference type="Pfam" id="PF00881"/>
    </source>
</evidence>